<dbReference type="InterPro" id="IPR045313">
    <property type="entry name" value="CBR1-like"/>
</dbReference>
<evidence type="ECO:0000256" key="3">
    <source>
        <dbReference type="ARBA" id="ARBA00023002"/>
    </source>
</evidence>
<dbReference type="EC" id="1.1.1.184" evidence="4"/>
<dbReference type="CDD" id="cd05324">
    <property type="entry name" value="carb_red_PTCR-like_SDR_c"/>
    <property type="match status" value="1"/>
</dbReference>
<keyword evidence="3" id="KW-0560">Oxidoreductase</keyword>
<evidence type="ECO:0000256" key="5">
    <source>
        <dbReference type="RuleBase" id="RU000363"/>
    </source>
</evidence>
<dbReference type="Proteomes" id="UP000007110">
    <property type="component" value="Unassembled WGS sequence"/>
</dbReference>
<dbReference type="InterPro" id="IPR020904">
    <property type="entry name" value="Sc_DH/Rdtase_CS"/>
</dbReference>
<dbReference type="PRINTS" id="PR00081">
    <property type="entry name" value="GDHRDH"/>
</dbReference>
<dbReference type="SUPFAM" id="SSF51735">
    <property type="entry name" value="NAD(P)-binding Rossmann-fold domains"/>
    <property type="match status" value="1"/>
</dbReference>
<dbReference type="GeneID" id="100892458"/>
<dbReference type="InterPro" id="IPR036291">
    <property type="entry name" value="NAD(P)-bd_dom_sf"/>
</dbReference>
<dbReference type="PANTHER" id="PTHR43963:SF4">
    <property type="entry name" value="CARBONYL REDUCTASE (NADPH)"/>
    <property type="match status" value="1"/>
</dbReference>
<protein>
    <recommendedName>
        <fullName evidence="4">carbonyl reductase (NADPH)</fullName>
        <ecNumber evidence="4">1.1.1.184</ecNumber>
    </recommendedName>
</protein>
<dbReference type="PANTHER" id="PTHR43963">
    <property type="entry name" value="CARBONYL REDUCTASE 1-RELATED"/>
    <property type="match status" value="1"/>
</dbReference>
<dbReference type="RefSeq" id="XP_030845947.1">
    <property type="nucleotide sequence ID" value="XM_030990087.1"/>
</dbReference>
<dbReference type="AlphaFoldDB" id="A0A7M7P606"/>
<evidence type="ECO:0000313" key="7">
    <source>
        <dbReference type="Proteomes" id="UP000007110"/>
    </source>
</evidence>
<dbReference type="PROSITE" id="PS00061">
    <property type="entry name" value="ADH_SHORT"/>
    <property type="match status" value="1"/>
</dbReference>
<keyword evidence="7" id="KW-1185">Reference proteome</keyword>
<dbReference type="InterPro" id="IPR002347">
    <property type="entry name" value="SDR_fam"/>
</dbReference>
<evidence type="ECO:0000256" key="1">
    <source>
        <dbReference type="ARBA" id="ARBA00006484"/>
    </source>
</evidence>
<evidence type="ECO:0000256" key="4">
    <source>
        <dbReference type="ARBA" id="ARBA00026118"/>
    </source>
</evidence>
<dbReference type="EnsemblMetazoa" id="XM_030990087">
    <property type="protein sequence ID" value="XP_030845947"/>
    <property type="gene ID" value="LOC100892458"/>
</dbReference>
<comment type="similarity">
    <text evidence="1 5">Belongs to the short-chain dehydrogenases/reductases (SDR) family.</text>
</comment>
<dbReference type="GO" id="GO:0004090">
    <property type="term" value="F:carbonyl reductase (NADPH) activity"/>
    <property type="evidence" value="ECO:0000318"/>
    <property type="project" value="GO_Central"/>
</dbReference>
<name>A0A7M7P606_STRPU</name>
<dbReference type="InParanoid" id="A0A7M7P606"/>
<accession>A0A7M7P606</accession>
<proteinExistence type="inferred from homology"/>
<sequence length="294" mass="32449">MSKMTKRVALVTGSSSGLGLAIVRSLCKRLGDDGIVYLTARNEGRGLEAVDVLKKEGLGPKFHILDVNDQDSIETLRDDIAAQDGGLDILVNNAGIIFNDDTPKAIQAEKTIQTNYFAVRNVTNALLPIIRDGGRVVHIGSLVAPMTFYKMSNEMQQRFRSVNTEQGLNDLMQEFVDSIKSGEPVQKGFADWSYGTSKLGVTTLTRIQGEALRKDSSKKDVLINSCCPGFLKTSFTSHFDEETVKQMISPDQGADTPVYLALLSPGTKDLQGQFLFRREIKDFYNNDIRPVSYV</sequence>
<dbReference type="PRINTS" id="PR00080">
    <property type="entry name" value="SDRFAMILY"/>
</dbReference>
<dbReference type="Gene3D" id="3.40.50.720">
    <property type="entry name" value="NAD(P)-binding Rossmann-like Domain"/>
    <property type="match status" value="1"/>
</dbReference>
<dbReference type="KEGG" id="spu:100892458"/>
<keyword evidence="2" id="KW-0521">NADP</keyword>
<reference evidence="6" key="2">
    <citation type="submission" date="2021-01" db="UniProtKB">
        <authorList>
            <consortium name="EnsemblMetazoa"/>
        </authorList>
    </citation>
    <scope>IDENTIFICATION</scope>
</reference>
<evidence type="ECO:0000256" key="2">
    <source>
        <dbReference type="ARBA" id="ARBA00022857"/>
    </source>
</evidence>
<organism evidence="6 7">
    <name type="scientific">Strongylocentrotus purpuratus</name>
    <name type="common">Purple sea urchin</name>
    <dbReference type="NCBI Taxonomy" id="7668"/>
    <lineage>
        <taxon>Eukaryota</taxon>
        <taxon>Metazoa</taxon>
        <taxon>Echinodermata</taxon>
        <taxon>Eleutherozoa</taxon>
        <taxon>Echinozoa</taxon>
        <taxon>Echinoidea</taxon>
        <taxon>Euechinoidea</taxon>
        <taxon>Echinacea</taxon>
        <taxon>Camarodonta</taxon>
        <taxon>Echinidea</taxon>
        <taxon>Strongylocentrotidae</taxon>
        <taxon>Strongylocentrotus</taxon>
    </lineage>
</organism>
<reference evidence="7" key="1">
    <citation type="submission" date="2015-02" db="EMBL/GenBank/DDBJ databases">
        <title>Genome sequencing for Strongylocentrotus purpuratus.</title>
        <authorList>
            <person name="Murali S."/>
            <person name="Liu Y."/>
            <person name="Vee V."/>
            <person name="English A."/>
            <person name="Wang M."/>
            <person name="Skinner E."/>
            <person name="Han Y."/>
            <person name="Muzny D.M."/>
            <person name="Worley K.C."/>
            <person name="Gibbs R.A."/>
        </authorList>
    </citation>
    <scope>NUCLEOTIDE SEQUENCE</scope>
</reference>
<evidence type="ECO:0000313" key="6">
    <source>
        <dbReference type="EnsemblMetazoa" id="XP_030845947"/>
    </source>
</evidence>
<dbReference type="OMA" id="WMRKQGR"/>
<dbReference type="Pfam" id="PF00106">
    <property type="entry name" value="adh_short"/>
    <property type="match status" value="1"/>
</dbReference>
<dbReference type="OrthoDB" id="7289984at2759"/>